<comment type="caution">
    <text evidence="9">The sequence shown here is derived from an EMBL/GenBank/DDBJ whole genome shotgun (WGS) entry which is preliminary data.</text>
</comment>
<evidence type="ECO:0000313" key="10">
    <source>
        <dbReference type="Proteomes" id="UP001491310"/>
    </source>
</evidence>
<accession>A0ABR2YV65</accession>
<keyword evidence="6" id="KW-0269">Exonuclease</keyword>
<dbReference type="PANTHER" id="PTHR12415">
    <property type="entry name" value="TYROSYL-DNA PHOSPHODIESTERASE 1"/>
    <property type="match status" value="1"/>
</dbReference>
<reference evidence="9 10" key="1">
    <citation type="journal article" date="2024" name="Nat. Commun.">
        <title>Phylogenomics reveals the evolutionary origins of lichenization in chlorophyte algae.</title>
        <authorList>
            <person name="Puginier C."/>
            <person name="Libourel C."/>
            <person name="Otte J."/>
            <person name="Skaloud P."/>
            <person name="Haon M."/>
            <person name="Grisel S."/>
            <person name="Petersen M."/>
            <person name="Berrin J.G."/>
            <person name="Delaux P.M."/>
            <person name="Dal Grande F."/>
            <person name="Keller J."/>
        </authorList>
    </citation>
    <scope>NUCLEOTIDE SEQUENCE [LARGE SCALE GENOMIC DNA]</scope>
    <source>
        <strain evidence="9 10">SAG 216-7</strain>
    </source>
</reference>
<evidence type="ECO:0000256" key="4">
    <source>
        <dbReference type="ARBA" id="ARBA00022763"/>
    </source>
</evidence>
<evidence type="ECO:0000256" key="3">
    <source>
        <dbReference type="ARBA" id="ARBA00022722"/>
    </source>
</evidence>
<dbReference type="Pfam" id="PF06087">
    <property type="entry name" value="Tyr-DNA_phospho"/>
    <property type="match status" value="1"/>
</dbReference>
<keyword evidence="4" id="KW-0227">DNA damage</keyword>
<evidence type="ECO:0000256" key="8">
    <source>
        <dbReference type="ARBA" id="ARBA00023242"/>
    </source>
</evidence>
<dbReference type="CDD" id="cd09122">
    <property type="entry name" value="PLDc_Tdp1_1"/>
    <property type="match status" value="1"/>
</dbReference>
<dbReference type="PANTHER" id="PTHR12415:SF0">
    <property type="entry name" value="TYROSYL-DNA PHOSPHODIESTERASE 1"/>
    <property type="match status" value="1"/>
</dbReference>
<name>A0ABR2YV65_9CHLO</name>
<keyword evidence="3" id="KW-0540">Nuclease</keyword>
<dbReference type="Gene3D" id="3.30.870.10">
    <property type="entry name" value="Endonuclease Chain A"/>
    <property type="match status" value="2"/>
</dbReference>
<evidence type="ECO:0000313" key="9">
    <source>
        <dbReference type="EMBL" id="KAK9915663.1"/>
    </source>
</evidence>
<evidence type="ECO:0000256" key="1">
    <source>
        <dbReference type="ARBA" id="ARBA00004123"/>
    </source>
</evidence>
<keyword evidence="10" id="KW-1185">Reference proteome</keyword>
<sequence>MLGLMPHSNCAHGQVSSQSAYSNCMPLQTVPPLASLLRVRDLPEQFSRGALGTQLKDLLSGGPIRWLLISNFMIDIKWFVSAAPSVLDADRVTVVHGEKNNPDSVTWMQQVAAGRPWVIHQARSPDLYGVHHSKAFLVCFDRGLRVIVHTANLIYQDCNCKTQGLWYQDFPRKDDASPTERESRLFESTLSDYIAALKLPAREAQHAQQVIAQHDFSSARAHLIPSVPGYHQGAAKQKYGHSLVRSLLARQRFDPVFRRAPIVAQFSSLGSLTGTWLSEFRESLAAGDYWENDPSKSAGRLGPAPDFRVVWPTVEEVKNSVEGWFAGCSIPGPPKNVLKTDKGSSTPILQPFLCNFDGAPATAGRQHAMPHIKSYLRHSGQRLAYLVLTSHNLSKAAWGVLQKNNTQLYIMHYELGVLLLPSLEEKYRMHRHFAFSCTAPSTQKPPADAQPCRVEFWAAGGAAAGSSQDAEVVELPLPYQVPPVRYGPQDRPWMIGVEFPGQDSLGLTIDQSFKRNSHYGHIEPED</sequence>
<dbReference type="Proteomes" id="UP001491310">
    <property type="component" value="Unassembled WGS sequence"/>
</dbReference>
<evidence type="ECO:0000256" key="7">
    <source>
        <dbReference type="ARBA" id="ARBA00023204"/>
    </source>
</evidence>
<dbReference type="SUPFAM" id="SSF56024">
    <property type="entry name" value="Phospholipase D/nuclease"/>
    <property type="match status" value="2"/>
</dbReference>
<evidence type="ECO:0000256" key="6">
    <source>
        <dbReference type="ARBA" id="ARBA00022839"/>
    </source>
</evidence>
<evidence type="ECO:0008006" key="11">
    <source>
        <dbReference type="Google" id="ProtNLM"/>
    </source>
</evidence>
<evidence type="ECO:0000256" key="5">
    <source>
        <dbReference type="ARBA" id="ARBA00022801"/>
    </source>
</evidence>
<keyword evidence="5" id="KW-0378">Hydrolase</keyword>
<dbReference type="InterPro" id="IPR010347">
    <property type="entry name" value="Tdp1"/>
</dbReference>
<comment type="similarity">
    <text evidence="2">Belongs to the tyrosyl-DNA phosphodiesterase family.</text>
</comment>
<keyword evidence="8" id="KW-0539">Nucleus</keyword>
<comment type="subcellular location">
    <subcellularLocation>
        <location evidence="1">Nucleus</location>
    </subcellularLocation>
</comment>
<dbReference type="EMBL" id="JALJOT010000004">
    <property type="protein sequence ID" value="KAK9915663.1"/>
    <property type="molecule type" value="Genomic_DNA"/>
</dbReference>
<evidence type="ECO:0000256" key="2">
    <source>
        <dbReference type="ARBA" id="ARBA00010205"/>
    </source>
</evidence>
<protein>
    <recommendedName>
        <fullName evidence="11">Phospholipase D/nuclease</fullName>
    </recommendedName>
</protein>
<keyword evidence="7" id="KW-0234">DNA repair</keyword>
<proteinExistence type="inferred from homology"/>
<gene>
    <name evidence="9" type="ORF">WJX75_002388</name>
</gene>
<organism evidence="9 10">
    <name type="scientific">Coccomyxa subellipsoidea</name>
    <dbReference type="NCBI Taxonomy" id="248742"/>
    <lineage>
        <taxon>Eukaryota</taxon>
        <taxon>Viridiplantae</taxon>
        <taxon>Chlorophyta</taxon>
        <taxon>core chlorophytes</taxon>
        <taxon>Trebouxiophyceae</taxon>
        <taxon>Trebouxiophyceae incertae sedis</taxon>
        <taxon>Coccomyxaceae</taxon>
        <taxon>Coccomyxa</taxon>
    </lineage>
</organism>